<evidence type="ECO:0000259" key="2">
    <source>
        <dbReference type="Pfam" id="PF11997"/>
    </source>
</evidence>
<proteinExistence type="predicted"/>
<dbReference type="Pfam" id="PF11997">
    <property type="entry name" value="DUF3492"/>
    <property type="match status" value="1"/>
</dbReference>
<dbReference type="PANTHER" id="PTHR12526">
    <property type="entry name" value="GLYCOSYLTRANSFERASE"/>
    <property type="match status" value="1"/>
</dbReference>
<dbReference type="InterPro" id="IPR022622">
    <property type="entry name" value="DUF3492"/>
</dbReference>
<sequence>MAAHAKKADAKTPVKPPLPEGRAAPVADVCLLMEGSYPYVAGGVSTWTHDLIKSHADLTFHVVALVADRNARKLAYDLPSNVTGLTHVYLQDPAPGWRWMPGTKRFLATLEQPLRQLQQGGGLPEVAEVLRLLNSAGGRAGRRVLLNSEEAFHMAVRMCRATLPDASFLEYFWGSRALMSGLFATMLAPMPRCKVYHAISTGYAGLFAARAVLETGRPAVLTEHGIYTNERRIEILMAEWLFEGADTSLALDKKKRDLRDLWLDTFASYSKACYDACDKIFTLYGGNQEFQRRQGADPAKLKVVPNGIDYDGYSKVARDTAARPPTIALIGRVVPIKDVKTYIRAAGILREDIPDVKAMILGPLEEDPGYVEECRTIVKHLGLEDTVIFAGRVKLTDWLGRVDAIALTSVSEAQPLVILEAGASGVPSVATDVGSCSELLLGRPDEDPPLGAGGAITPLASPLDTARELRALLLDRPWREKCGEAIAKRVARYYDKVEIDRIYRAIYDEHIAKADRPTLFEAGFAGFAAGLGEGA</sequence>
<feature type="domain" description="DUF3492" evidence="2">
    <location>
        <begin position="27"/>
        <end position="298"/>
    </location>
</feature>
<dbReference type="InterPro" id="IPR001296">
    <property type="entry name" value="Glyco_trans_1"/>
</dbReference>
<evidence type="ECO:0000259" key="1">
    <source>
        <dbReference type="Pfam" id="PF00534"/>
    </source>
</evidence>
<accession>A0A431VM89</accession>
<evidence type="ECO:0000313" key="3">
    <source>
        <dbReference type="EMBL" id="RTR22491.1"/>
    </source>
</evidence>
<name>A0A431VM89_9PROT</name>
<dbReference type="EMBL" id="RXMA01000004">
    <property type="protein sequence ID" value="RTR22491.1"/>
    <property type="molecule type" value="Genomic_DNA"/>
</dbReference>
<dbReference type="Pfam" id="PF00534">
    <property type="entry name" value="Glycos_transf_1"/>
    <property type="match status" value="1"/>
</dbReference>
<dbReference type="Gene3D" id="3.40.50.2000">
    <property type="entry name" value="Glycogen Phosphorylase B"/>
    <property type="match status" value="2"/>
</dbReference>
<reference evidence="3 4" key="1">
    <citation type="submission" date="2018-12" db="EMBL/GenBank/DDBJ databases">
        <authorList>
            <person name="Yang Y."/>
        </authorList>
    </citation>
    <scope>NUCLEOTIDE SEQUENCE [LARGE SCALE GENOMIC DNA]</scope>
    <source>
        <strain evidence="3 4">L-25-5w-1</strain>
    </source>
</reference>
<dbReference type="RefSeq" id="WP_126613323.1">
    <property type="nucleotide sequence ID" value="NZ_JBHUCY010000053.1"/>
</dbReference>
<protein>
    <submittedName>
        <fullName evidence="3">DUF3492 domain-containing protein</fullName>
    </submittedName>
</protein>
<keyword evidence="4" id="KW-1185">Reference proteome</keyword>
<dbReference type="SUPFAM" id="SSF53756">
    <property type="entry name" value="UDP-Glycosyltransferase/glycogen phosphorylase"/>
    <property type="match status" value="1"/>
</dbReference>
<dbReference type="InterPro" id="IPR047691">
    <property type="entry name" value="PelF-like"/>
</dbReference>
<comment type="caution">
    <text evidence="3">The sequence shown here is derived from an EMBL/GenBank/DDBJ whole genome shotgun (WGS) entry which is preliminary data.</text>
</comment>
<organism evidence="3 4">
    <name type="scientific">Azospirillum griseum</name>
    <dbReference type="NCBI Taxonomy" id="2496639"/>
    <lineage>
        <taxon>Bacteria</taxon>
        <taxon>Pseudomonadati</taxon>
        <taxon>Pseudomonadota</taxon>
        <taxon>Alphaproteobacteria</taxon>
        <taxon>Rhodospirillales</taxon>
        <taxon>Azospirillaceae</taxon>
        <taxon>Azospirillum</taxon>
    </lineage>
</organism>
<dbReference type="NCBIfam" id="NF038011">
    <property type="entry name" value="PelF"/>
    <property type="match status" value="1"/>
</dbReference>
<feature type="domain" description="Glycosyl transferase family 1" evidence="1">
    <location>
        <begin position="323"/>
        <end position="488"/>
    </location>
</feature>
<dbReference type="AlphaFoldDB" id="A0A431VM89"/>
<dbReference type="Proteomes" id="UP000277007">
    <property type="component" value="Unassembled WGS sequence"/>
</dbReference>
<gene>
    <name evidence="3" type="ORF">EJ903_06600</name>
</gene>
<dbReference type="OrthoDB" id="9781738at2"/>
<dbReference type="PANTHER" id="PTHR12526:SF608">
    <property type="entry name" value="PELF"/>
    <property type="match status" value="1"/>
</dbReference>
<evidence type="ECO:0000313" key="4">
    <source>
        <dbReference type="Proteomes" id="UP000277007"/>
    </source>
</evidence>